<name>A0A162U7S2_PHYB8</name>
<dbReference type="InterPro" id="IPR001810">
    <property type="entry name" value="F-box_dom"/>
</dbReference>
<dbReference type="Pfam" id="PF12937">
    <property type="entry name" value="F-box-like"/>
    <property type="match status" value="1"/>
</dbReference>
<dbReference type="Proteomes" id="UP000077315">
    <property type="component" value="Unassembled WGS sequence"/>
</dbReference>
<dbReference type="SUPFAM" id="SSF52047">
    <property type="entry name" value="RNI-like"/>
    <property type="match status" value="1"/>
</dbReference>
<protein>
    <recommendedName>
        <fullName evidence="1">F-box domain-containing protein</fullName>
    </recommendedName>
</protein>
<dbReference type="EMBL" id="KV440979">
    <property type="protein sequence ID" value="OAD74122.1"/>
    <property type="molecule type" value="Genomic_DNA"/>
</dbReference>
<evidence type="ECO:0000313" key="2">
    <source>
        <dbReference type="EMBL" id="OAD74122.1"/>
    </source>
</evidence>
<sequence>MSISKIPPEILTSIAIHVPDESLPQCSLVCKQWREVFFKKLWEKVEAHDKKSTAAVFDISSENRYLIYGQYVKTIYIYGDYHVSSKDVLFLQQLFPNISYVWLTLLCTEMTDTDTDWSTWKALKTFVMDFRHCIDSILIKLCPAILSQLPNVTDLVLFFEDSYISKIGDFEAIHDYMPSLRVFTHNTDQARLTDEDMERIAKTAPANSLLSFTLRVKIQDLRWLYYFALKYPNVREMDLQFYGQKDYLKDSDLAVASSKISMLSHVFPSLEKIAFFTRQFNPLFRFAFRKIFHQKTVFIKEFKYEFFGVTPDDRIFETMKEVMSICSETIEYIQFAKTGNYMEDFTPHDISKSFIYCPRLTTLSLQDCNASIQVDMIADYCPSLKELYLFSGRIYIGPETVKSARPHGLRILMLYSVYTDPDTLKYISVRCESLSHMILDRLRVFGSISADTGNLLIDMSSARLTELRFSRLRFIAPGEIGPPYRQNEIDLIKLVRLIAPYPRTVEGREQIEESSTDHVPICKTAAHWFASGLKYMQNTSSILILKQAEIDRLQEYFDNYQENMLSGKMETIQISKESETPQTWDMDPSRGYVTFMCGYAEGFAINEVHEDGYFRTFSWNRVKNTVEKVFWR</sequence>
<gene>
    <name evidence="2" type="ORF">PHYBLDRAFT_167547</name>
</gene>
<dbReference type="AlphaFoldDB" id="A0A162U7S2"/>
<dbReference type="GeneID" id="28996573"/>
<evidence type="ECO:0000259" key="1">
    <source>
        <dbReference type="PROSITE" id="PS50181"/>
    </source>
</evidence>
<feature type="domain" description="F-box" evidence="1">
    <location>
        <begin position="1"/>
        <end position="45"/>
    </location>
</feature>
<dbReference type="InterPro" id="IPR036047">
    <property type="entry name" value="F-box-like_dom_sf"/>
</dbReference>
<reference evidence="3" key="1">
    <citation type="submission" date="2015-06" db="EMBL/GenBank/DDBJ databases">
        <title>Expansion of signal transduction pathways in fungi by whole-genome duplication.</title>
        <authorList>
            <consortium name="DOE Joint Genome Institute"/>
            <person name="Corrochano L.M."/>
            <person name="Kuo A."/>
            <person name="Marcet-Houben M."/>
            <person name="Polaino S."/>
            <person name="Salamov A."/>
            <person name="Villalobos J.M."/>
            <person name="Alvarez M.I."/>
            <person name="Avalos J."/>
            <person name="Benito E.P."/>
            <person name="Benoit I."/>
            <person name="Burger G."/>
            <person name="Camino L.P."/>
            <person name="Canovas D."/>
            <person name="Cerda-Olmedo E."/>
            <person name="Cheng J.-F."/>
            <person name="Dominguez A."/>
            <person name="Elias M."/>
            <person name="Eslava A.P."/>
            <person name="Glaser F."/>
            <person name="Grimwood J."/>
            <person name="Gutierrez G."/>
            <person name="Heitman J."/>
            <person name="Henrissat B."/>
            <person name="Iturriaga E.A."/>
            <person name="Lang B.F."/>
            <person name="Lavin J.L."/>
            <person name="Lee S."/>
            <person name="Li W."/>
            <person name="Lindquist E."/>
            <person name="Lopez-Garcia S."/>
            <person name="Luque E.M."/>
            <person name="Marcos A.T."/>
            <person name="Martin J."/>
            <person name="McCluskey K."/>
            <person name="Medina H.R."/>
            <person name="Miralles-Duran A."/>
            <person name="Miyazaki A."/>
            <person name="Munoz-Torres E."/>
            <person name="Oguiza J.A."/>
            <person name="Ohm R."/>
            <person name="Olmedo M."/>
            <person name="Orejas M."/>
            <person name="Ortiz-Castellanos L."/>
            <person name="Pisabarro A.G."/>
            <person name="Rodriguez-Romero J."/>
            <person name="Ruiz-Herrera J."/>
            <person name="Ruiz-Vazquez R."/>
            <person name="Sanz C."/>
            <person name="Schackwitz W."/>
            <person name="Schmutz J."/>
            <person name="Shahriari M."/>
            <person name="Shelest E."/>
            <person name="Silva-Franco F."/>
            <person name="Soanes D."/>
            <person name="Syed K."/>
            <person name="Tagua V.G."/>
            <person name="Talbot N.J."/>
            <person name="Thon M."/>
            <person name="De vries R.P."/>
            <person name="Wiebenga A."/>
            <person name="Yadav J.S."/>
            <person name="Braun E.L."/>
            <person name="Baker S."/>
            <person name="Garre V."/>
            <person name="Horwitz B."/>
            <person name="Torres-Martinez S."/>
            <person name="Idnurm A."/>
            <person name="Herrera-Estrella A."/>
            <person name="Gabaldon T."/>
            <person name="Grigoriev I.V."/>
        </authorList>
    </citation>
    <scope>NUCLEOTIDE SEQUENCE [LARGE SCALE GENOMIC DNA]</scope>
    <source>
        <strain evidence="3">NRRL 1555(-)</strain>
    </source>
</reference>
<dbReference type="InParanoid" id="A0A162U7S2"/>
<dbReference type="OrthoDB" id="2234898at2759"/>
<dbReference type="SUPFAM" id="SSF81383">
    <property type="entry name" value="F-box domain"/>
    <property type="match status" value="1"/>
</dbReference>
<organism evidence="2 3">
    <name type="scientific">Phycomyces blakesleeanus (strain ATCC 8743b / DSM 1359 / FGSC 10004 / NBRC 33097 / NRRL 1555)</name>
    <dbReference type="NCBI Taxonomy" id="763407"/>
    <lineage>
        <taxon>Eukaryota</taxon>
        <taxon>Fungi</taxon>
        <taxon>Fungi incertae sedis</taxon>
        <taxon>Mucoromycota</taxon>
        <taxon>Mucoromycotina</taxon>
        <taxon>Mucoromycetes</taxon>
        <taxon>Mucorales</taxon>
        <taxon>Phycomycetaceae</taxon>
        <taxon>Phycomyces</taxon>
    </lineage>
</organism>
<dbReference type="Gene3D" id="1.20.1280.50">
    <property type="match status" value="1"/>
</dbReference>
<keyword evidence="3" id="KW-1185">Reference proteome</keyword>
<dbReference type="PROSITE" id="PS50181">
    <property type="entry name" value="FBOX"/>
    <property type="match status" value="1"/>
</dbReference>
<dbReference type="PANTHER" id="PTHR38926:SF5">
    <property type="entry name" value="F-BOX AND LEUCINE-RICH REPEAT PROTEIN 6"/>
    <property type="match status" value="1"/>
</dbReference>
<dbReference type="InterPro" id="IPR032675">
    <property type="entry name" value="LRR_dom_sf"/>
</dbReference>
<dbReference type="RefSeq" id="XP_018292162.1">
    <property type="nucleotide sequence ID" value="XM_018435667.1"/>
</dbReference>
<dbReference type="VEuPathDB" id="FungiDB:PHYBLDRAFT_167547"/>
<accession>A0A162U7S2</accession>
<dbReference type="CDD" id="cd09917">
    <property type="entry name" value="F-box_SF"/>
    <property type="match status" value="1"/>
</dbReference>
<dbReference type="SMART" id="SM00256">
    <property type="entry name" value="FBOX"/>
    <property type="match status" value="1"/>
</dbReference>
<proteinExistence type="predicted"/>
<dbReference type="Gene3D" id="3.80.10.10">
    <property type="entry name" value="Ribonuclease Inhibitor"/>
    <property type="match status" value="1"/>
</dbReference>
<evidence type="ECO:0000313" key="3">
    <source>
        <dbReference type="Proteomes" id="UP000077315"/>
    </source>
</evidence>
<dbReference type="PANTHER" id="PTHR38926">
    <property type="entry name" value="F-BOX DOMAIN CONTAINING PROTEIN, EXPRESSED"/>
    <property type="match status" value="1"/>
</dbReference>